<protein>
    <submittedName>
        <fullName evidence="3">Reverse transcriptase domain-containing protein</fullName>
    </submittedName>
</protein>
<reference evidence="3" key="1">
    <citation type="submission" date="2022-11" db="UniProtKB">
        <authorList>
            <consortium name="WormBaseParasite"/>
        </authorList>
    </citation>
    <scope>IDENTIFICATION</scope>
</reference>
<organism evidence="2 3">
    <name type="scientific">Plectus sambesii</name>
    <dbReference type="NCBI Taxonomy" id="2011161"/>
    <lineage>
        <taxon>Eukaryota</taxon>
        <taxon>Metazoa</taxon>
        <taxon>Ecdysozoa</taxon>
        <taxon>Nematoda</taxon>
        <taxon>Chromadorea</taxon>
        <taxon>Plectida</taxon>
        <taxon>Plectina</taxon>
        <taxon>Plectoidea</taxon>
        <taxon>Plectidae</taxon>
        <taxon>Plectus</taxon>
    </lineage>
</organism>
<feature type="region of interest" description="Disordered" evidence="1">
    <location>
        <begin position="15"/>
        <end position="35"/>
    </location>
</feature>
<evidence type="ECO:0000313" key="3">
    <source>
        <dbReference type="WBParaSite" id="PSAMB.scaffold383size53719.g5328.t1"/>
    </source>
</evidence>
<proteinExistence type="predicted"/>
<dbReference type="InterPro" id="IPR043502">
    <property type="entry name" value="DNA/RNA_pol_sf"/>
</dbReference>
<sequence length="191" mass="20883">MDIVRSFYESLYRSSQQKNSSDADDDTSNVENNNALPFLESEIRQALQKMKSGTSPGYDGITAQALSTGAESLAPILTRLVNNCLDHASIPEGFADTKTILLYKKGDATDIKNYRPISPLNTTYKVFAKVIGNSIKSILDAAETAEQAGFRQSFSTIDHIHAVNELIEKTTKYTVASESIATHGSVLRDCL</sequence>
<dbReference type="WBParaSite" id="PSAMB.scaffold383size53719.g5328.t1">
    <property type="protein sequence ID" value="PSAMB.scaffold383size53719.g5328.t1"/>
    <property type="gene ID" value="PSAMB.scaffold383size53719.g5328"/>
</dbReference>
<dbReference type="AlphaFoldDB" id="A0A914WDC5"/>
<evidence type="ECO:0000256" key="1">
    <source>
        <dbReference type="SAM" id="MobiDB-lite"/>
    </source>
</evidence>
<dbReference type="SUPFAM" id="SSF56672">
    <property type="entry name" value="DNA/RNA polymerases"/>
    <property type="match status" value="1"/>
</dbReference>
<dbReference type="PANTHER" id="PTHR19446">
    <property type="entry name" value="REVERSE TRANSCRIPTASES"/>
    <property type="match status" value="1"/>
</dbReference>
<name>A0A914WDC5_9BILA</name>
<accession>A0A914WDC5</accession>
<keyword evidence="2" id="KW-1185">Reference proteome</keyword>
<dbReference type="Proteomes" id="UP000887566">
    <property type="component" value="Unplaced"/>
</dbReference>
<evidence type="ECO:0000313" key="2">
    <source>
        <dbReference type="Proteomes" id="UP000887566"/>
    </source>
</evidence>